<dbReference type="STRING" id="1051891.A0A0C3MKK2"/>
<dbReference type="Gene3D" id="2.60.40.790">
    <property type="match status" value="1"/>
</dbReference>
<comment type="similarity">
    <text evidence="1 2">Belongs to the small heat shock protein (HSP20) family.</text>
</comment>
<feature type="region of interest" description="Disordered" evidence="3">
    <location>
        <begin position="42"/>
        <end position="91"/>
    </location>
</feature>
<gene>
    <name evidence="5" type="ORF">M407DRAFT_240604</name>
</gene>
<dbReference type="AlphaFoldDB" id="A0A0C3MKK2"/>
<dbReference type="SUPFAM" id="SSF49764">
    <property type="entry name" value="HSP20-like chaperones"/>
    <property type="match status" value="1"/>
</dbReference>
<dbReference type="Pfam" id="PF00011">
    <property type="entry name" value="HSP20"/>
    <property type="match status" value="1"/>
</dbReference>
<reference evidence="6" key="2">
    <citation type="submission" date="2015-01" db="EMBL/GenBank/DDBJ databases">
        <title>Evolutionary Origins and Diversification of the Mycorrhizal Mutualists.</title>
        <authorList>
            <consortium name="DOE Joint Genome Institute"/>
            <consortium name="Mycorrhizal Genomics Consortium"/>
            <person name="Kohler A."/>
            <person name="Kuo A."/>
            <person name="Nagy L.G."/>
            <person name="Floudas D."/>
            <person name="Copeland A."/>
            <person name="Barry K.W."/>
            <person name="Cichocki N."/>
            <person name="Veneault-Fourrey C."/>
            <person name="LaButti K."/>
            <person name="Lindquist E.A."/>
            <person name="Lipzen A."/>
            <person name="Lundell T."/>
            <person name="Morin E."/>
            <person name="Murat C."/>
            <person name="Riley R."/>
            <person name="Ohm R."/>
            <person name="Sun H."/>
            <person name="Tunlid A."/>
            <person name="Henrissat B."/>
            <person name="Grigoriev I.V."/>
            <person name="Hibbett D.S."/>
            <person name="Martin F."/>
        </authorList>
    </citation>
    <scope>NUCLEOTIDE SEQUENCE [LARGE SCALE GENOMIC DNA]</scope>
    <source>
        <strain evidence="6">MUT 4182</strain>
    </source>
</reference>
<dbReference type="OrthoDB" id="1431247at2759"/>
<name>A0A0C3MKK2_9AGAM</name>
<dbReference type="Proteomes" id="UP000054248">
    <property type="component" value="Unassembled WGS sequence"/>
</dbReference>
<dbReference type="HOGENOM" id="CLU_837267_0_0_1"/>
<feature type="compositionally biased region" description="Polar residues" evidence="3">
    <location>
        <begin position="162"/>
        <end position="173"/>
    </location>
</feature>
<dbReference type="CDD" id="cd06464">
    <property type="entry name" value="ACD_sHsps-like"/>
    <property type="match status" value="1"/>
</dbReference>
<evidence type="ECO:0000256" key="1">
    <source>
        <dbReference type="PROSITE-ProRule" id="PRU00285"/>
    </source>
</evidence>
<feature type="region of interest" description="Disordered" evidence="3">
    <location>
        <begin position="1"/>
        <end position="24"/>
    </location>
</feature>
<feature type="region of interest" description="Disordered" evidence="3">
    <location>
        <begin position="106"/>
        <end position="186"/>
    </location>
</feature>
<feature type="compositionally biased region" description="Polar residues" evidence="3">
    <location>
        <begin position="42"/>
        <end position="61"/>
    </location>
</feature>
<feature type="compositionally biased region" description="Acidic residues" evidence="3">
    <location>
        <begin position="149"/>
        <end position="161"/>
    </location>
</feature>
<evidence type="ECO:0000256" key="2">
    <source>
        <dbReference type="RuleBase" id="RU003616"/>
    </source>
</evidence>
<evidence type="ECO:0000259" key="4">
    <source>
        <dbReference type="PROSITE" id="PS01031"/>
    </source>
</evidence>
<protein>
    <recommendedName>
        <fullName evidence="4">SHSP domain-containing protein</fullName>
    </recommendedName>
</protein>
<reference evidence="5 6" key="1">
    <citation type="submission" date="2014-04" db="EMBL/GenBank/DDBJ databases">
        <authorList>
            <consortium name="DOE Joint Genome Institute"/>
            <person name="Kuo A."/>
            <person name="Girlanda M."/>
            <person name="Perotto S."/>
            <person name="Kohler A."/>
            <person name="Nagy L.G."/>
            <person name="Floudas D."/>
            <person name="Copeland A."/>
            <person name="Barry K.W."/>
            <person name="Cichocki N."/>
            <person name="Veneault-Fourrey C."/>
            <person name="LaButti K."/>
            <person name="Lindquist E.A."/>
            <person name="Lipzen A."/>
            <person name="Lundell T."/>
            <person name="Morin E."/>
            <person name="Murat C."/>
            <person name="Sun H."/>
            <person name="Tunlid A."/>
            <person name="Henrissat B."/>
            <person name="Grigoriev I.V."/>
            <person name="Hibbett D.S."/>
            <person name="Martin F."/>
            <person name="Nordberg H.P."/>
            <person name="Cantor M.N."/>
            <person name="Hua S.X."/>
        </authorList>
    </citation>
    <scope>NUCLEOTIDE SEQUENCE [LARGE SCALE GENOMIC DNA]</scope>
    <source>
        <strain evidence="5 6">MUT 4182</strain>
    </source>
</reference>
<accession>A0A0C3MKK2</accession>
<feature type="domain" description="SHSP" evidence="4">
    <location>
        <begin position="208"/>
        <end position="328"/>
    </location>
</feature>
<dbReference type="PROSITE" id="PS01031">
    <property type="entry name" value="SHSP"/>
    <property type="match status" value="1"/>
</dbReference>
<dbReference type="InterPro" id="IPR002068">
    <property type="entry name" value="A-crystallin/Hsp20_dom"/>
</dbReference>
<evidence type="ECO:0000313" key="6">
    <source>
        <dbReference type="Proteomes" id="UP000054248"/>
    </source>
</evidence>
<dbReference type="EMBL" id="KN822943">
    <property type="protein sequence ID" value="KIO34247.1"/>
    <property type="molecule type" value="Genomic_DNA"/>
</dbReference>
<dbReference type="InterPro" id="IPR008978">
    <property type="entry name" value="HSP20-like_chaperone"/>
</dbReference>
<evidence type="ECO:0000313" key="5">
    <source>
        <dbReference type="EMBL" id="KIO34247.1"/>
    </source>
</evidence>
<organism evidence="5 6">
    <name type="scientific">Tulasnella calospora MUT 4182</name>
    <dbReference type="NCBI Taxonomy" id="1051891"/>
    <lineage>
        <taxon>Eukaryota</taxon>
        <taxon>Fungi</taxon>
        <taxon>Dikarya</taxon>
        <taxon>Basidiomycota</taxon>
        <taxon>Agaricomycotina</taxon>
        <taxon>Agaricomycetes</taxon>
        <taxon>Cantharellales</taxon>
        <taxon>Tulasnellaceae</taxon>
        <taxon>Tulasnella</taxon>
    </lineage>
</organism>
<sequence>MFSISNFLSRSPKVATSDSEGHGDSFQWEKFDDLFDKVFATPSKQAPDTSDVASETSSSRHTMPGAFNGRRLFRSMSSGGESSSEESFDHAWDDAVRTAKKTVTTTTKRRIIRHTPTPEKLEMPVPVPQLSIAAHSRFPKTPYPRQDDSQEESSDGLESDDQPTTLPVPSTRNAPPKSPGARSAPKVSFLEIPPTGLTPELHSPVKYVPEWKREPRLDPYIPPESPWVTTTFDMPEGLTKKDIRVSFTTTYGAEKITVSWQHVEIEEFVEAGKLVREKKERKYHRTLPLPKGIKFEHVTANLDGGVLTITYPRMPEGDIRRIRPVEVLQLTR</sequence>
<evidence type="ECO:0000256" key="3">
    <source>
        <dbReference type="SAM" id="MobiDB-lite"/>
    </source>
</evidence>
<proteinExistence type="inferred from homology"/>
<feature type="compositionally biased region" description="Polar residues" evidence="3">
    <location>
        <begin position="1"/>
        <end position="18"/>
    </location>
</feature>
<keyword evidence="6" id="KW-1185">Reference proteome</keyword>